<gene>
    <name evidence="2" type="ORF">EZ437_08930</name>
</gene>
<feature type="transmembrane region" description="Helical" evidence="1">
    <location>
        <begin position="61"/>
        <end position="81"/>
    </location>
</feature>
<keyword evidence="1" id="KW-0472">Membrane</keyword>
<feature type="transmembrane region" description="Helical" evidence="1">
    <location>
        <begin position="102"/>
        <end position="122"/>
    </location>
</feature>
<evidence type="ECO:0000313" key="2">
    <source>
        <dbReference type="EMBL" id="TCD00890.1"/>
    </source>
</evidence>
<keyword evidence="3" id="KW-1185">Reference proteome</keyword>
<comment type="caution">
    <text evidence="2">The sequence shown here is derived from an EMBL/GenBank/DDBJ whole genome shotgun (WGS) entry which is preliminary data.</text>
</comment>
<organism evidence="2 3">
    <name type="scientific">Pedobacter psychroterrae</name>
    <dbReference type="NCBI Taxonomy" id="2530453"/>
    <lineage>
        <taxon>Bacteria</taxon>
        <taxon>Pseudomonadati</taxon>
        <taxon>Bacteroidota</taxon>
        <taxon>Sphingobacteriia</taxon>
        <taxon>Sphingobacteriales</taxon>
        <taxon>Sphingobacteriaceae</taxon>
        <taxon>Pedobacter</taxon>
    </lineage>
</organism>
<keyword evidence="1" id="KW-0812">Transmembrane</keyword>
<proteinExistence type="predicted"/>
<reference evidence="2 3" key="1">
    <citation type="submission" date="2019-02" db="EMBL/GenBank/DDBJ databases">
        <title>Pedobacter sp. RP-1-14 sp. nov., isolated from Arctic soil.</title>
        <authorList>
            <person name="Dahal R.H."/>
        </authorList>
    </citation>
    <scope>NUCLEOTIDE SEQUENCE [LARGE SCALE GENOMIC DNA]</scope>
    <source>
        <strain evidence="2 3">RP-1-14</strain>
    </source>
</reference>
<dbReference type="EMBL" id="SJSL01000002">
    <property type="protein sequence ID" value="TCD00890.1"/>
    <property type="molecule type" value="Genomic_DNA"/>
</dbReference>
<evidence type="ECO:0000256" key="1">
    <source>
        <dbReference type="SAM" id="Phobius"/>
    </source>
</evidence>
<dbReference type="AlphaFoldDB" id="A0A4R0NJJ9"/>
<dbReference type="RefSeq" id="WP_131595449.1">
    <property type="nucleotide sequence ID" value="NZ_SJSL01000002.1"/>
</dbReference>
<protein>
    <submittedName>
        <fullName evidence="2">Uncharacterized protein</fullName>
    </submittedName>
</protein>
<dbReference type="OrthoDB" id="799709at2"/>
<accession>A0A4R0NJJ9</accession>
<dbReference type="Proteomes" id="UP000293347">
    <property type="component" value="Unassembled WGS sequence"/>
</dbReference>
<feature type="transmembrane region" description="Helical" evidence="1">
    <location>
        <begin position="6"/>
        <end position="26"/>
    </location>
</feature>
<evidence type="ECO:0000313" key="3">
    <source>
        <dbReference type="Proteomes" id="UP000293347"/>
    </source>
</evidence>
<keyword evidence="1" id="KW-1133">Transmembrane helix</keyword>
<feature type="transmembrane region" description="Helical" evidence="1">
    <location>
        <begin position="38"/>
        <end position="55"/>
    </location>
</feature>
<sequence length="133" mass="14469">MKAQGIAGSVILAAGGLCPLMHIPIMGNWNYFDIDIRLTIAFYILVVIALVGSLANKTGLIRFAGWGAIVLALITLAGIYFKAHDSFGFLHFRKLVNLAAGLVKYKWGWFVILAGSLLLITIRKPKVIAVNPM</sequence>
<name>A0A4R0NJJ9_9SPHI</name>